<keyword evidence="3" id="KW-1185">Reference proteome</keyword>
<dbReference type="EMBL" id="MVBK01000030">
    <property type="protein sequence ID" value="OOG26171.1"/>
    <property type="molecule type" value="Genomic_DNA"/>
</dbReference>
<name>A0A1V3NM99_9GAMM</name>
<organism evidence="2 3">
    <name type="scientific">Thioalkalivibrio denitrificans</name>
    <dbReference type="NCBI Taxonomy" id="108003"/>
    <lineage>
        <taxon>Bacteria</taxon>
        <taxon>Pseudomonadati</taxon>
        <taxon>Pseudomonadota</taxon>
        <taxon>Gammaproteobacteria</taxon>
        <taxon>Chromatiales</taxon>
        <taxon>Ectothiorhodospiraceae</taxon>
        <taxon>Thioalkalivibrio</taxon>
    </lineage>
</organism>
<accession>A0A1V3NM99</accession>
<feature type="chain" id="PRO_5010732369" description="Lipoprotein" evidence="1">
    <location>
        <begin position="33"/>
        <end position="407"/>
    </location>
</feature>
<reference evidence="2 3" key="1">
    <citation type="submission" date="2017-02" db="EMBL/GenBank/DDBJ databases">
        <title>Genomic diversity within the haloalkaliphilic genus Thioalkalivibrio.</title>
        <authorList>
            <person name="Ahn A.-C."/>
            <person name="Meier-Kolthoff J."/>
            <person name="Overmars L."/>
            <person name="Richter M."/>
            <person name="Woyke T."/>
            <person name="Sorokin D.Y."/>
            <person name="Muyzer G."/>
        </authorList>
    </citation>
    <scope>NUCLEOTIDE SEQUENCE [LARGE SCALE GENOMIC DNA]</scope>
    <source>
        <strain evidence="2 3">ALJD</strain>
    </source>
</reference>
<evidence type="ECO:0000256" key="1">
    <source>
        <dbReference type="SAM" id="SignalP"/>
    </source>
</evidence>
<proteinExistence type="predicted"/>
<feature type="signal peptide" evidence="1">
    <location>
        <begin position="1"/>
        <end position="32"/>
    </location>
</feature>
<gene>
    <name evidence="2" type="ORF">B1C78_05335</name>
</gene>
<comment type="caution">
    <text evidence="2">The sequence shown here is derived from an EMBL/GenBank/DDBJ whole genome shotgun (WGS) entry which is preliminary data.</text>
</comment>
<protein>
    <recommendedName>
        <fullName evidence="4">Lipoprotein</fullName>
    </recommendedName>
</protein>
<keyword evidence="1" id="KW-0732">Signal</keyword>
<sequence length="407" mass="43803">MWIQSFSGTPLRTATTLVVGMLLAGCGQQATAVDANPMATMKQGMVEIAEVYEAVAEMVGSISDEASANAAAARLRDDLTPRILSANTGMIAALTSLAGNSEQDLRTLTLEADPDGAAWSALRERLGDARYDMIIAIDGMPYRSPHLVAAPLQAAIQEFEDAERAAMDTMSEEVRNTWQAVDTVISMLAHVPSESAAPALAGSAGAAPDPFVGDYYDGSTPILRITRSGGGYEAVRLDHSAMPTGAPAREAECDEETRQSINLWRQYDVIAVCFGALGELPKVTIFHSRATPNAMGLQTRTGYSIVVVTGAEPWEIRRQAPAGAEQVLAGTYRRQYQEISAALDAHWWEELVFLPGQRVRAVGKDPFESGYSIVDGVVKPEGTSFVFRLHPDGCLVLAGNLRYCRDY</sequence>
<evidence type="ECO:0000313" key="2">
    <source>
        <dbReference type="EMBL" id="OOG26171.1"/>
    </source>
</evidence>
<dbReference type="AlphaFoldDB" id="A0A1V3NM99"/>
<dbReference type="RefSeq" id="WP_077278109.1">
    <property type="nucleotide sequence ID" value="NZ_MVBK01000030.1"/>
</dbReference>
<dbReference type="Proteomes" id="UP000189462">
    <property type="component" value="Unassembled WGS sequence"/>
</dbReference>
<evidence type="ECO:0008006" key="4">
    <source>
        <dbReference type="Google" id="ProtNLM"/>
    </source>
</evidence>
<evidence type="ECO:0000313" key="3">
    <source>
        <dbReference type="Proteomes" id="UP000189462"/>
    </source>
</evidence>